<feature type="region of interest" description="Disordered" evidence="3">
    <location>
        <begin position="12"/>
        <end position="119"/>
    </location>
</feature>
<feature type="compositionally biased region" description="Polar residues" evidence="3">
    <location>
        <begin position="270"/>
        <end position="283"/>
    </location>
</feature>
<keyword evidence="2" id="KW-0539">Nucleus</keyword>
<proteinExistence type="predicted"/>
<reference evidence="5 6" key="2">
    <citation type="journal article" date="2023" name="Mol. Biol. Evol.">
        <title>Genomics of Secondarily Temperate Adaptation in the Only Non-Antarctic Icefish.</title>
        <authorList>
            <person name="Rivera-Colon A.G."/>
            <person name="Rayamajhi N."/>
            <person name="Minhas B.F."/>
            <person name="Madrigal G."/>
            <person name="Bilyk K.T."/>
            <person name="Yoon V."/>
            <person name="Hune M."/>
            <person name="Gregory S."/>
            <person name="Cheng C.H.C."/>
            <person name="Catchen J.M."/>
        </authorList>
    </citation>
    <scope>NUCLEOTIDE SEQUENCE [LARGE SCALE GENOMIC DNA]</scope>
    <source>
        <strain evidence="5">JMC-PN-2008</strain>
    </source>
</reference>
<feature type="compositionally biased region" description="Basic and acidic residues" evidence="3">
    <location>
        <begin position="99"/>
        <end position="114"/>
    </location>
</feature>
<dbReference type="GO" id="GO:0005634">
    <property type="term" value="C:nucleus"/>
    <property type="evidence" value="ECO:0007669"/>
    <property type="project" value="UniProtKB-SubCell"/>
</dbReference>
<dbReference type="EMBL" id="JAUZQC010000016">
    <property type="protein sequence ID" value="KAK5857806.1"/>
    <property type="molecule type" value="Genomic_DNA"/>
</dbReference>
<dbReference type="PROSITE" id="PS50106">
    <property type="entry name" value="PDZ"/>
    <property type="match status" value="1"/>
</dbReference>
<dbReference type="Proteomes" id="UP001346869">
    <property type="component" value="Unassembled WGS sequence"/>
</dbReference>
<protein>
    <recommendedName>
        <fullName evidence="4">PDZ domain-containing protein</fullName>
    </recommendedName>
</protein>
<dbReference type="SUPFAM" id="SSF50156">
    <property type="entry name" value="PDZ domain-like"/>
    <property type="match status" value="1"/>
</dbReference>
<sequence length="283" mass="31466">MCDCFHLAFPNWHAASSGTGAGRRLRAPEPGTEDDSTCDEPSQFTERERPRPQGSSPVEEYPETEKYTDSDKEFEAEHDLHHKSGSGKKSKKSGLGSMFEKRSTPKMSKLKEDQSPESGVMVKTAQDGCSEGLVYGGGGKEGIFIKEVVPESPASKNLKLKEGDQILSATVYFDNMSYEDAIQILEHAQAYKVKLCLKRNPVITETEPVTESDAIPEEDVYAPEMREQGKTKRRGDARISWPKFPSFGKGKKKSRFSRSHSSSEAEEQRSLSLAQLQATRSHL</sequence>
<dbReference type="CDD" id="cd00136">
    <property type="entry name" value="PDZ_canonical"/>
    <property type="match status" value="1"/>
</dbReference>
<dbReference type="PANTHER" id="PTHR23348">
    <property type="entry name" value="PERIAXIN/AHNAK"/>
    <property type="match status" value="1"/>
</dbReference>
<evidence type="ECO:0000256" key="3">
    <source>
        <dbReference type="SAM" id="MobiDB-lite"/>
    </source>
</evidence>
<feature type="compositionally biased region" description="Basic residues" evidence="3">
    <location>
        <begin position="83"/>
        <end position="92"/>
    </location>
</feature>
<reference evidence="5 6" key="1">
    <citation type="journal article" date="2023" name="Genes (Basel)">
        <title>Chromosome-Level Genome Assembly and Circadian Gene Repertoire of the Patagonia Blennie Eleginops maclovinus-The Closest Ancestral Proxy of Antarctic Cryonotothenioids.</title>
        <authorList>
            <person name="Cheng C.C."/>
            <person name="Rivera-Colon A.G."/>
            <person name="Minhas B.F."/>
            <person name="Wilson L."/>
            <person name="Rayamajhi N."/>
            <person name="Vargas-Chacoff L."/>
            <person name="Catchen J.M."/>
        </authorList>
    </citation>
    <scope>NUCLEOTIDE SEQUENCE [LARGE SCALE GENOMIC DNA]</scope>
    <source>
        <strain evidence="5">JMC-PN-2008</strain>
    </source>
</reference>
<dbReference type="AlphaFoldDB" id="A0AAN7X525"/>
<comment type="caution">
    <text evidence="5">The sequence shown here is derived from an EMBL/GenBank/DDBJ whole genome shotgun (WGS) entry which is preliminary data.</text>
</comment>
<dbReference type="SMART" id="SM00228">
    <property type="entry name" value="PDZ"/>
    <property type="match status" value="1"/>
</dbReference>
<keyword evidence="6" id="KW-1185">Reference proteome</keyword>
<dbReference type="InterPro" id="IPR052082">
    <property type="entry name" value="Myelin_sheath_structural"/>
</dbReference>
<feature type="region of interest" description="Disordered" evidence="3">
    <location>
        <begin position="208"/>
        <end position="283"/>
    </location>
</feature>
<feature type="compositionally biased region" description="Basic residues" evidence="3">
    <location>
        <begin position="249"/>
        <end position="258"/>
    </location>
</feature>
<comment type="subcellular location">
    <subcellularLocation>
        <location evidence="1">Nucleus</location>
    </subcellularLocation>
</comment>
<dbReference type="InterPro" id="IPR036034">
    <property type="entry name" value="PDZ_sf"/>
</dbReference>
<feature type="compositionally biased region" description="Basic and acidic residues" evidence="3">
    <location>
        <begin position="224"/>
        <end position="237"/>
    </location>
</feature>
<accession>A0AAN7X525</accession>
<dbReference type="InterPro" id="IPR001478">
    <property type="entry name" value="PDZ"/>
</dbReference>
<name>A0AAN7X525_ELEMC</name>
<feature type="domain" description="PDZ" evidence="4">
    <location>
        <begin position="119"/>
        <end position="188"/>
    </location>
</feature>
<feature type="compositionally biased region" description="Basic and acidic residues" evidence="3">
    <location>
        <begin position="63"/>
        <end position="82"/>
    </location>
</feature>
<dbReference type="GO" id="GO:0043034">
    <property type="term" value="C:costamere"/>
    <property type="evidence" value="ECO:0007669"/>
    <property type="project" value="TreeGrafter"/>
</dbReference>
<feature type="compositionally biased region" description="Acidic residues" evidence="3">
    <location>
        <begin position="208"/>
        <end position="221"/>
    </location>
</feature>
<dbReference type="Pfam" id="PF00595">
    <property type="entry name" value="PDZ"/>
    <property type="match status" value="1"/>
</dbReference>
<evidence type="ECO:0000259" key="4">
    <source>
        <dbReference type="PROSITE" id="PS50106"/>
    </source>
</evidence>
<evidence type="ECO:0000256" key="2">
    <source>
        <dbReference type="ARBA" id="ARBA00023242"/>
    </source>
</evidence>
<evidence type="ECO:0000256" key="1">
    <source>
        <dbReference type="ARBA" id="ARBA00004123"/>
    </source>
</evidence>
<gene>
    <name evidence="5" type="ORF">PBY51_011026</name>
</gene>
<evidence type="ECO:0000313" key="6">
    <source>
        <dbReference type="Proteomes" id="UP001346869"/>
    </source>
</evidence>
<dbReference type="Gene3D" id="2.30.42.10">
    <property type="match status" value="1"/>
</dbReference>
<dbReference type="PANTHER" id="PTHR23348:SF41">
    <property type="entry name" value="NEUROBLAST DIFFERENTIATION-ASSOCIATED PROTEIN AHNAK"/>
    <property type="match status" value="1"/>
</dbReference>
<evidence type="ECO:0000313" key="5">
    <source>
        <dbReference type="EMBL" id="KAK5857806.1"/>
    </source>
</evidence>
<dbReference type="GO" id="GO:0043484">
    <property type="term" value="P:regulation of RNA splicing"/>
    <property type="evidence" value="ECO:0007669"/>
    <property type="project" value="TreeGrafter"/>
</dbReference>
<organism evidence="5 6">
    <name type="scientific">Eleginops maclovinus</name>
    <name type="common">Patagonian blennie</name>
    <name type="synonym">Eleginus maclovinus</name>
    <dbReference type="NCBI Taxonomy" id="56733"/>
    <lineage>
        <taxon>Eukaryota</taxon>
        <taxon>Metazoa</taxon>
        <taxon>Chordata</taxon>
        <taxon>Craniata</taxon>
        <taxon>Vertebrata</taxon>
        <taxon>Euteleostomi</taxon>
        <taxon>Actinopterygii</taxon>
        <taxon>Neopterygii</taxon>
        <taxon>Teleostei</taxon>
        <taxon>Neoteleostei</taxon>
        <taxon>Acanthomorphata</taxon>
        <taxon>Eupercaria</taxon>
        <taxon>Perciformes</taxon>
        <taxon>Notothenioidei</taxon>
        <taxon>Eleginopidae</taxon>
        <taxon>Eleginops</taxon>
    </lineage>
</organism>